<keyword evidence="3" id="KW-1185">Reference proteome</keyword>
<dbReference type="AlphaFoldDB" id="A0A8H4LP63"/>
<sequence>MAPSSIDSAPADHTRYLGPTSHAFAVGRVSHEGGPGTFLETDEPPMDDIPSIYGTQPALFQPRKSWDHWHGRDHIYPATFDSYQVIISKMSDGRARPEYLAAGFDMAWPEDAEDLWHLHQQITGKQGLHDAGLHGLLRMLTYGLNDVVSVARGDLTIWRRQIRENRGAPEPLSSPFLTDTYDTVSCSRSMGFETAEAWRKEMCGRRWSEGPAAARRRRLPRGSWMGRVALRVRFLWYSALAAAFQSGRWSPEHLLPVHYPSRPCRGRVRQTGQHLPPELLTVDGCWREPQQAFNLLIRDWVMDPWIRGTDGSINYVRAAINVKALYQRVILEEMGIMGGLFKARAGTGEQAVKYTRHGPNSRLVASMSHAVSLARHQQRPIIYRLRWLHAVLLALCRDGPSLVPSPSAPVPRTRRRPIPVNGPGLDQAPIYVPAAHRPSDQLVHREGCGGAWLLFPRLGPRHCDHAVGGGGGAGRRVVRGHDRGGDHRLRRLDRCRHARCIRSHAIEDASEIDCRDAAELDDGDDGYVGGGAEQMSVVPRDELGLARVPDRVTYRLSTGNFITHVPAGLIADSQWDTILAAAAAPFIAPPDRKLSTEDQNTARDERQKRRRVQEGRSAVDGWRGGGVYGLIRWFPCMSSRLAGLPHG</sequence>
<evidence type="ECO:0000313" key="2">
    <source>
        <dbReference type="EMBL" id="KAF4472966.1"/>
    </source>
</evidence>
<dbReference type="EMBL" id="JAADYS010000016">
    <property type="protein sequence ID" value="KAF4472966.1"/>
    <property type="molecule type" value="Genomic_DNA"/>
</dbReference>
<comment type="caution">
    <text evidence="2">The sequence shown here is derived from an EMBL/GenBank/DDBJ whole genome shotgun (WGS) entry which is preliminary data.</text>
</comment>
<evidence type="ECO:0000313" key="3">
    <source>
        <dbReference type="Proteomes" id="UP000554235"/>
    </source>
</evidence>
<gene>
    <name evidence="2" type="ORF">FALBO_134</name>
</gene>
<proteinExistence type="predicted"/>
<organism evidence="2 3">
    <name type="scientific">Fusarium albosuccineum</name>
    <dbReference type="NCBI Taxonomy" id="1237068"/>
    <lineage>
        <taxon>Eukaryota</taxon>
        <taxon>Fungi</taxon>
        <taxon>Dikarya</taxon>
        <taxon>Ascomycota</taxon>
        <taxon>Pezizomycotina</taxon>
        <taxon>Sordariomycetes</taxon>
        <taxon>Hypocreomycetidae</taxon>
        <taxon>Hypocreales</taxon>
        <taxon>Nectriaceae</taxon>
        <taxon>Fusarium</taxon>
        <taxon>Fusarium decemcellulare species complex</taxon>
    </lineage>
</organism>
<accession>A0A8H4LP63</accession>
<feature type="compositionally biased region" description="Basic and acidic residues" evidence="1">
    <location>
        <begin position="590"/>
        <end position="607"/>
    </location>
</feature>
<name>A0A8H4LP63_9HYPO</name>
<dbReference type="OrthoDB" id="5105291at2759"/>
<feature type="region of interest" description="Disordered" evidence="1">
    <location>
        <begin position="404"/>
        <end position="423"/>
    </location>
</feature>
<evidence type="ECO:0000256" key="1">
    <source>
        <dbReference type="SAM" id="MobiDB-lite"/>
    </source>
</evidence>
<reference evidence="2 3" key="1">
    <citation type="submission" date="2020-01" db="EMBL/GenBank/DDBJ databases">
        <title>Identification and distribution of gene clusters putatively required for synthesis of sphingolipid metabolism inhibitors in phylogenetically diverse species of the filamentous fungus Fusarium.</title>
        <authorList>
            <person name="Kim H.-S."/>
            <person name="Busman M."/>
            <person name="Brown D.W."/>
            <person name="Divon H."/>
            <person name="Uhlig S."/>
            <person name="Proctor R.H."/>
        </authorList>
    </citation>
    <scope>NUCLEOTIDE SEQUENCE [LARGE SCALE GENOMIC DNA]</scope>
    <source>
        <strain evidence="2 3">NRRL 20459</strain>
    </source>
</reference>
<protein>
    <submittedName>
        <fullName evidence="2">Uncharacterized protein</fullName>
    </submittedName>
</protein>
<dbReference type="Proteomes" id="UP000554235">
    <property type="component" value="Unassembled WGS sequence"/>
</dbReference>
<feature type="region of interest" description="Disordered" evidence="1">
    <location>
        <begin position="590"/>
        <end position="617"/>
    </location>
</feature>